<evidence type="ECO:0000256" key="1">
    <source>
        <dbReference type="ARBA" id="ARBA00011738"/>
    </source>
</evidence>
<dbReference type="HAMAP" id="MF_01818">
    <property type="entry name" value="RNase_Z_BN"/>
    <property type="match status" value="1"/>
</dbReference>
<feature type="binding site" evidence="8">
    <location>
        <position position="66"/>
    </location>
    <ligand>
        <name>Zn(2+)</name>
        <dbReference type="ChEBI" id="CHEBI:29105"/>
        <label>2</label>
        <note>catalytic</note>
    </ligand>
</feature>
<name>A0A832UPG1_9ARCH</name>
<dbReference type="PANTHER" id="PTHR46018">
    <property type="entry name" value="ZINC PHOSPHODIESTERASE ELAC PROTEIN 1"/>
    <property type="match status" value="1"/>
</dbReference>
<feature type="active site" description="Proton acceptor" evidence="8">
    <location>
        <position position="65"/>
    </location>
</feature>
<keyword evidence="2 8" id="KW-0819">tRNA processing</keyword>
<dbReference type="GO" id="GO:0008270">
    <property type="term" value="F:zinc ion binding"/>
    <property type="evidence" value="ECO:0007669"/>
    <property type="project" value="UniProtKB-UniRule"/>
</dbReference>
<evidence type="ECO:0000256" key="3">
    <source>
        <dbReference type="ARBA" id="ARBA00022722"/>
    </source>
</evidence>
<sequence>MFELTILGTTAGAPTKERGHSAIALKHEGKVYLFDCGENAQRQARIAGISLFKINAIFITHWHADHFAGLIGIIQTMALLERKEPLYIYGPKPAKIIIETLRKLDEYAHFAGPIHLGYDLIVKEIESGLVYSGENCIIEAIPSIHSVSGVSYKFSEKDKPGKFNVKKAKQLGLKPVQFGELQRGNNVKVENKVVKPSDVMGAPRPGLKIVYSGDTAYNSEMVKFASEVDLLIHEATYTSELSDQAKEVGHTTAKEAAEIAKKAKVKNLLLTHFSSRYKDTKVFSQEARKIFKNTEVAKDLMKITLK</sequence>
<evidence type="ECO:0000256" key="5">
    <source>
        <dbReference type="ARBA" id="ARBA00022759"/>
    </source>
</evidence>
<feature type="binding site" evidence="8">
    <location>
        <position position="145"/>
    </location>
    <ligand>
        <name>Zn(2+)</name>
        <dbReference type="ChEBI" id="CHEBI:29105"/>
        <label>1</label>
        <note>catalytic</note>
    </ligand>
</feature>
<evidence type="ECO:0000256" key="4">
    <source>
        <dbReference type="ARBA" id="ARBA00022723"/>
    </source>
</evidence>
<comment type="similarity">
    <text evidence="8">Belongs to the RNase Z family.</text>
</comment>
<dbReference type="InterPro" id="IPR001279">
    <property type="entry name" value="Metallo-B-lactamas"/>
</dbReference>
<dbReference type="Pfam" id="PF12706">
    <property type="entry name" value="Lactamase_B_2"/>
    <property type="match status" value="1"/>
</dbReference>
<gene>
    <name evidence="8" type="primary">rnz</name>
    <name evidence="10" type="ORF">H1016_05730</name>
</gene>
<evidence type="ECO:0000259" key="9">
    <source>
        <dbReference type="Pfam" id="PF12706"/>
    </source>
</evidence>
<evidence type="ECO:0000256" key="7">
    <source>
        <dbReference type="ARBA" id="ARBA00022833"/>
    </source>
</evidence>
<feature type="binding site" evidence="8">
    <location>
        <position position="61"/>
    </location>
    <ligand>
        <name>Zn(2+)</name>
        <dbReference type="ChEBI" id="CHEBI:29105"/>
        <label>1</label>
        <note>catalytic</note>
    </ligand>
</feature>
<dbReference type="PANTHER" id="PTHR46018:SF2">
    <property type="entry name" value="ZINC PHOSPHODIESTERASE ELAC PROTEIN 1"/>
    <property type="match status" value="1"/>
</dbReference>
<evidence type="ECO:0000256" key="6">
    <source>
        <dbReference type="ARBA" id="ARBA00022801"/>
    </source>
</evidence>
<feature type="binding site" evidence="8">
    <location>
        <position position="214"/>
    </location>
    <ligand>
        <name>Zn(2+)</name>
        <dbReference type="ChEBI" id="CHEBI:29105"/>
        <label>2</label>
        <note>catalytic</note>
    </ligand>
</feature>
<keyword evidence="5 8" id="KW-0255">Endonuclease</keyword>
<dbReference type="SUPFAM" id="SSF56281">
    <property type="entry name" value="Metallo-hydrolase/oxidoreductase"/>
    <property type="match status" value="1"/>
</dbReference>
<dbReference type="EMBL" id="DVAB01000052">
    <property type="protein sequence ID" value="HIK01004.1"/>
    <property type="molecule type" value="Genomic_DNA"/>
</dbReference>
<protein>
    <recommendedName>
        <fullName evidence="8">Ribonuclease Z</fullName>
        <shortName evidence="8">RNase Z</shortName>
        <ecNumber evidence="8">3.1.26.11</ecNumber>
    </recommendedName>
    <alternativeName>
        <fullName evidence="8">tRNA 3 endonuclease</fullName>
    </alternativeName>
    <alternativeName>
        <fullName evidence="8">tRNase Z</fullName>
    </alternativeName>
</protein>
<dbReference type="AlphaFoldDB" id="A0A832UPG1"/>
<reference evidence="10 11" key="1">
    <citation type="journal article" name="Nat. Commun.">
        <title>Undinarchaeota illuminate DPANN phylogeny and the impact of gene transfer on archaeal evolution.</title>
        <authorList>
            <person name="Dombrowski N."/>
            <person name="Williams T.A."/>
            <person name="Sun J."/>
            <person name="Woodcroft B.J."/>
            <person name="Lee J.H."/>
            <person name="Minh B.Q."/>
            <person name="Rinke C."/>
            <person name="Spang A."/>
        </authorList>
    </citation>
    <scope>NUCLEOTIDE SEQUENCE [LARGE SCALE GENOMIC DNA]</scope>
    <source>
        <strain evidence="10">MAG_bin1129</strain>
    </source>
</reference>
<evidence type="ECO:0000256" key="2">
    <source>
        <dbReference type="ARBA" id="ARBA00022694"/>
    </source>
</evidence>
<dbReference type="Pfam" id="PF23023">
    <property type="entry name" value="Anti-Pycsar_Apyc1"/>
    <property type="match status" value="1"/>
</dbReference>
<proteinExistence type="inferred from homology"/>
<comment type="subunit">
    <text evidence="1 8">Homodimer.</text>
</comment>
<keyword evidence="6 8" id="KW-0378">Hydrolase</keyword>
<comment type="catalytic activity">
    <reaction evidence="8">
        <text>Endonucleolytic cleavage of RNA, removing extra 3' nucleotides from tRNA precursor, generating 3' termini of tRNAs. A 3'-hydroxy group is left at the tRNA terminus and a 5'-phosphoryl group is left at the trailer molecule.</text>
        <dbReference type="EC" id="3.1.26.11"/>
    </reaction>
</comment>
<feature type="binding site" evidence="8">
    <location>
        <position position="65"/>
    </location>
    <ligand>
        <name>Zn(2+)</name>
        <dbReference type="ChEBI" id="CHEBI:29105"/>
        <label>2</label>
        <note>catalytic</note>
    </ligand>
</feature>
<dbReference type="NCBIfam" id="TIGR02651">
    <property type="entry name" value="RNase_Z"/>
    <property type="match status" value="1"/>
</dbReference>
<feature type="binding site" evidence="8">
    <location>
        <position position="63"/>
    </location>
    <ligand>
        <name>Zn(2+)</name>
        <dbReference type="ChEBI" id="CHEBI:29105"/>
        <label>1</label>
        <note>catalytic</note>
    </ligand>
</feature>
<feature type="domain" description="Metallo-beta-lactamase" evidence="9">
    <location>
        <begin position="204"/>
        <end position="273"/>
    </location>
</feature>
<feature type="binding site" evidence="8">
    <location>
        <position position="272"/>
    </location>
    <ligand>
        <name>Zn(2+)</name>
        <dbReference type="ChEBI" id="CHEBI:29105"/>
        <label>2</label>
        <note>catalytic</note>
    </ligand>
</feature>
<keyword evidence="7 8" id="KW-0862">Zinc</keyword>
<accession>A0A832UPG1</accession>
<dbReference type="GO" id="GO:0042781">
    <property type="term" value="F:3'-tRNA processing endoribonuclease activity"/>
    <property type="evidence" value="ECO:0007669"/>
    <property type="project" value="UniProtKB-UniRule"/>
</dbReference>
<dbReference type="Gene3D" id="3.60.15.10">
    <property type="entry name" value="Ribonuclease Z/Hydroxyacylglutathione hydrolase-like"/>
    <property type="match status" value="1"/>
</dbReference>
<comment type="caution">
    <text evidence="10">The sequence shown here is derived from an EMBL/GenBank/DDBJ whole genome shotgun (WGS) entry which is preliminary data.</text>
</comment>
<dbReference type="InterPro" id="IPR036866">
    <property type="entry name" value="RibonucZ/Hydroxyglut_hydro"/>
</dbReference>
<organism evidence="10 11">
    <name type="scientific">Candidatus Naiadarchaeum limnaeum</name>
    <dbReference type="NCBI Taxonomy" id="2756139"/>
    <lineage>
        <taxon>Archaea</taxon>
        <taxon>Candidatus Undinarchaeota</taxon>
        <taxon>Candidatus Undinarchaeia</taxon>
        <taxon>Candidatus Naiadarchaeales</taxon>
        <taxon>Candidatus Naiadarchaeaceae</taxon>
        <taxon>Candidatus Naiadarchaeum</taxon>
    </lineage>
</organism>
<dbReference type="InterPro" id="IPR013471">
    <property type="entry name" value="RNase_Z/BN"/>
</dbReference>
<evidence type="ECO:0000313" key="11">
    <source>
        <dbReference type="Proteomes" id="UP000646946"/>
    </source>
</evidence>
<comment type="cofactor">
    <cofactor evidence="8">
        <name>Zn(2+)</name>
        <dbReference type="ChEBI" id="CHEBI:29105"/>
    </cofactor>
    <text evidence="8">Binds 2 Zn(2+) ions.</text>
</comment>
<evidence type="ECO:0000256" key="8">
    <source>
        <dbReference type="HAMAP-Rule" id="MF_01818"/>
    </source>
</evidence>
<keyword evidence="4 8" id="KW-0479">Metal-binding</keyword>
<evidence type="ECO:0000313" key="10">
    <source>
        <dbReference type="EMBL" id="HIK01004.1"/>
    </source>
</evidence>
<comment type="function">
    <text evidence="8">Zinc phosphodiesterase, which displays some tRNA 3'-processing endonuclease activity. Probably involved in tRNA maturation, by removing a 3'-trailer from precursor tRNA.</text>
</comment>
<dbReference type="CDD" id="cd07717">
    <property type="entry name" value="RNaseZ_ZiPD-like_MBL-fold"/>
    <property type="match status" value="1"/>
</dbReference>
<dbReference type="Proteomes" id="UP000646946">
    <property type="component" value="Unassembled WGS sequence"/>
</dbReference>
<keyword evidence="11" id="KW-1185">Reference proteome</keyword>
<dbReference type="EC" id="3.1.26.11" evidence="8"/>
<feature type="binding site" evidence="8">
    <location>
        <position position="214"/>
    </location>
    <ligand>
        <name>Zn(2+)</name>
        <dbReference type="ChEBI" id="CHEBI:29105"/>
        <label>1</label>
        <note>catalytic</note>
    </ligand>
</feature>
<dbReference type="NCBIfam" id="NF000801">
    <property type="entry name" value="PRK00055.1-3"/>
    <property type="match status" value="1"/>
</dbReference>
<keyword evidence="3 8" id="KW-0540">Nuclease</keyword>